<name>A0A5R9FZK3_9BACL</name>
<evidence type="ECO:0000313" key="4">
    <source>
        <dbReference type="Proteomes" id="UP000309676"/>
    </source>
</evidence>
<dbReference type="Gene3D" id="2.40.420.20">
    <property type="match status" value="1"/>
</dbReference>
<evidence type="ECO:0000256" key="1">
    <source>
        <dbReference type="ARBA" id="ARBA00004196"/>
    </source>
</evidence>
<comment type="subcellular location">
    <subcellularLocation>
        <location evidence="1">Cell envelope</location>
    </subcellularLocation>
</comment>
<reference evidence="3 4" key="1">
    <citation type="submission" date="2019-05" db="EMBL/GenBank/DDBJ databases">
        <authorList>
            <person name="Narsing Rao M.P."/>
            <person name="Li W.J."/>
        </authorList>
    </citation>
    <scope>NUCLEOTIDE SEQUENCE [LARGE SCALE GENOMIC DNA]</scope>
    <source>
        <strain evidence="3 4">SYSU_K30003</strain>
    </source>
</reference>
<organism evidence="3 4">
    <name type="scientific">Paenibacillus antri</name>
    <dbReference type="NCBI Taxonomy" id="2582848"/>
    <lineage>
        <taxon>Bacteria</taxon>
        <taxon>Bacillati</taxon>
        <taxon>Bacillota</taxon>
        <taxon>Bacilli</taxon>
        <taxon>Bacillales</taxon>
        <taxon>Paenibacillaceae</taxon>
        <taxon>Paenibacillus</taxon>
    </lineage>
</organism>
<proteinExistence type="predicted"/>
<evidence type="ECO:0000256" key="2">
    <source>
        <dbReference type="ARBA" id="ARBA00023054"/>
    </source>
</evidence>
<dbReference type="InterPro" id="IPR050465">
    <property type="entry name" value="UPF0194_transport"/>
</dbReference>
<protein>
    <submittedName>
        <fullName evidence="3">Efflux RND transporter periplasmic adaptor subunit</fullName>
    </submittedName>
</protein>
<sequence>MHWRMGSLFNPGNMRNRRAWLLPLAGTALAVALSGCSLLPKEEESLAPPLVKPSEDSVQTAVAKRGEIVKYVRGVGAFESTAIVYHALKEPGAIVESMEVKAGDVVKRGDVLVQFQVGDLDLAVQEQELAVMYAERSYREATASGDEELTDIRRLELNIAKTRLEKTRTRLASLQLTAESDGVVVYAEKLERNEKVDDGRTLVSVADPSELRLTYEAANRSALAGVKPGMPVEIDFKGVSLAGTVAQTPDSAPATLNPQLSDMYSRTLYVTLDQVPEGAAMGELADIRIATERSDDTIIIPRGALRSYFGRTYVQVIEGESRKEFDVEKGVETSTEVEIVKGLAEGAVVILQ</sequence>
<comment type="caution">
    <text evidence="3">The sequence shown here is derived from an EMBL/GenBank/DDBJ whole genome shotgun (WGS) entry which is preliminary data.</text>
</comment>
<keyword evidence="4" id="KW-1185">Reference proteome</keyword>
<evidence type="ECO:0000313" key="3">
    <source>
        <dbReference type="EMBL" id="TLS49492.1"/>
    </source>
</evidence>
<dbReference type="AlphaFoldDB" id="A0A5R9FZK3"/>
<dbReference type="EMBL" id="VCIW01000021">
    <property type="protein sequence ID" value="TLS49492.1"/>
    <property type="molecule type" value="Genomic_DNA"/>
</dbReference>
<dbReference type="GO" id="GO:0030313">
    <property type="term" value="C:cell envelope"/>
    <property type="evidence" value="ECO:0007669"/>
    <property type="project" value="UniProtKB-SubCell"/>
</dbReference>
<dbReference type="Proteomes" id="UP000309676">
    <property type="component" value="Unassembled WGS sequence"/>
</dbReference>
<accession>A0A5R9FZK3</accession>
<gene>
    <name evidence="3" type="ORF">FE782_25615</name>
</gene>
<dbReference type="PANTHER" id="PTHR32347">
    <property type="entry name" value="EFFLUX SYSTEM COMPONENT YKNX-RELATED"/>
    <property type="match status" value="1"/>
</dbReference>
<keyword evidence="2" id="KW-0175">Coiled coil</keyword>